<dbReference type="OrthoDB" id="82068at2"/>
<sequence>MKKIRKTTLILFFFCIVSLFSLTFININSVSKTFFKDIVGTNITVRDIRAKGLCIQMKDINIRDLNNEEVGNIKSGSLYFNPFLPSRLSRVSFSGGNLKITQYKDGSLNLNKILRSSEKVSRTSYFSRVRIKNIDVLYNNMTFKKAITKKVTDVFGTIDNLLESEYDINVSGKSVGSVTGQKEELGMRLTNKPNLTMKILSLFSFDNKSKLDTVSTQEFKFKNLDIDDALYQFATLDILDIKKGKLDGSIKLVDYRNKTSLFGDLDVGISSGRYKDYDEEITNAKAKVKMDGKTVKVNGNIVLDNNDKLGFLIAYTNNTSDLGIVLKTNNLSFDKINKYKSVKKLNLGIKGAIKGTISTKLNVKDKVNIKDIKVDLKSNQLNVKDVDIRDIKLLVDKNEKDKLYNISYKSKVIKKPVDIDLEINSKYDMDKNNIFGKYLVKSNIKEVKLDDIKGDINLEPMTKGYITLDSNQLYGKVELKDKKLIANLNAKQYIPYSNKKDINIKALPSLKNAVYDLTTNKFNANLVVNASGTFKGKNVSIVSSSNIDNQKAVSNAKIMLPMGNVAISGTTTFSNLRHDYNIQGNLQALDLMQMFNIDNDRLNKDVPISVSAKLSGVKKDISVSYDINSKHMAYIVDAYDVNLKGYANHILDDKARDIKARLNMNEAWFKYHRLKELGADITYDGKNLLIKDINNEFVKGNIIYDLKTKEVHSQLDVNKFMIYSIYDIPDINLDVTTLKVEASGRLDNINAVFKIEPSTVVIKDKLIGYLDGLATLKGNILSLNFKLNGNDISGIYDTKKGYIDIKLDIDQQLNDILKIDGFSSKLKTNIQIAGKKDDIFMSIDGKLSDVKYKNMKLPDIDLSAYYEKGNMNNILKTGILHVDKFNVVNSSGKKIYNTSFVVALDNLNIDYNLKDKIFDLSDLGKDYSGKLKVNTIVKGNVDNIFADLVLESKQLTVDGHNITNLILDGQINKDGLNINQGYLEYQNNPILIEGFAKFKPLDYTFNIVAQNFNLEFLNIYPNISNATGIANVNFSARKGVAKGDIDIKNFGIKTGEVDINNLNVNINMTGKDVYVNEFNGNINGGTAEVKGEFTIPDIPDNVSGLDNISIGRMNLDMLVDHVRLPISGNDIVTSANLSLKGEQLDGNVQINSAKIEDLSFVNKFNSKKTKKDENILTKKLNIILNNILRRYVVNINIDMDEPVIVDVPSYLVLKDIYGEIQGSATLTIANGIPTIIGSFNTSDGKFTLNNSEFSVEVLDVTMDDRDEGIDPLINLRAVTVINGETVEIIANSNLSNLKIDFRSQTNKSRSEILSLLAFKGIKFDKHSIGNVSSNVVNIAAETAVNQFISKFTNKIGRKIGLTKFDIGTNIGNKDKIGFRNLGETAALNLHLQGKIAKKKNIYWNTKFSIPFNTNKNNFKYDVNMSYNLGDGLGANVGIKSNDLDRNDRANNNINFYTGVNYSNKFNNLGEFFEKINNRFEKREKLIQDKKQIKK</sequence>
<evidence type="ECO:0000313" key="2">
    <source>
        <dbReference type="Proteomes" id="UP000033103"/>
    </source>
</evidence>
<accession>A0A0E3ZD92</accession>
<protein>
    <recommendedName>
        <fullName evidence="3">Translocation/assembly module TamB</fullName>
    </recommendedName>
</protein>
<dbReference type="Proteomes" id="UP000033103">
    <property type="component" value="Chromosome"/>
</dbReference>
<dbReference type="KEGG" id="sns:VC03_06230"/>
<keyword evidence="2" id="KW-1185">Reference proteome</keyword>
<dbReference type="PATRIC" id="fig|1069640.6.peg.1237"/>
<evidence type="ECO:0000313" key="1">
    <source>
        <dbReference type="EMBL" id="AKC96062.1"/>
    </source>
</evidence>
<dbReference type="EMBL" id="CP011280">
    <property type="protein sequence ID" value="AKC96062.1"/>
    <property type="molecule type" value="Genomic_DNA"/>
</dbReference>
<proteinExistence type="predicted"/>
<dbReference type="HOGENOM" id="CLU_004307_0_0_0"/>
<evidence type="ECO:0008006" key="3">
    <source>
        <dbReference type="Google" id="ProtNLM"/>
    </source>
</evidence>
<dbReference type="STRING" id="187101.VC03_06230"/>
<dbReference type="RefSeq" id="WP_046329166.1">
    <property type="nucleotide sequence ID" value="NZ_CP011280.1"/>
</dbReference>
<organism evidence="1 2">
    <name type="scientific">Sneathia vaginalis</name>
    <dbReference type="NCBI Taxonomy" id="187101"/>
    <lineage>
        <taxon>Bacteria</taxon>
        <taxon>Fusobacteriati</taxon>
        <taxon>Fusobacteriota</taxon>
        <taxon>Fusobacteriia</taxon>
        <taxon>Fusobacteriales</taxon>
        <taxon>Leptotrichiaceae</taxon>
        <taxon>Sneathia</taxon>
    </lineage>
</organism>
<reference evidence="1 2" key="1">
    <citation type="journal article" date="2012" name="BMC Genomics">
        <title>Genomic sequence analysis and characterization of Sneathia amnii sp. nov.</title>
        <authorList>
            <consortium name="Vaginal Microbiome Consortium (additional members)"/>
            <person name="Harwich M.D.Jr."/>
            <person name="Serrano M.G."/>
            <person name="Fettweis J.M."/>
            <person name="Alves J.M."/>
            <person name="Reimers M.A."/>
            <person name="Buck G.A."/>
            <person name="Jefferson K.K."/>
        </authorList>
    </citation>
    <scope>NUCLEOTIDE SEQUENCE [LARGE SCALE GENOMIC DNA]</scope>
    <source>
        <strain evidence="1 2">SN35</strain>
    </source>
</reference>
<gene>
    <name evidence="1" type="ORF">VC03_06230</name>
</gene>
<name>A0A0E3ZD92_9FUSO</name>